<evidence type="ECO:0000313" key="2">
    <source>
        <dbReference type="Proteomes" id="UP001295740"/>
    </source>
</evidence>
<sequence>MEHDTKTRKLPSLHLLTATGAIDDFYRSISKCDDAAKQDEGKKIVEELVCLKYELQLDRNLTSVSPGYLGGILRVDPYQTYTRRRRGQRNPVQP</sequence>
<protein>
    <submittedName>
        <fullName evidence="1">Uu.00g135000.m01.CDS01</fullName>
    </submittedName>
</protein>
<keyword evidence="2" id="KW-1185">Reference proteome</keyword>
<dbReference type="AlphaFoldDB" id="A0AAI8VP43"/>
<accession>A0AAI8VP43</accession>
<dbReference type="Proteomes" id="UP001295740">
    <property type="component" value="Unassembled WGS sequence"/>
</dbReference>
<reference evidence="1" key="1">
    <citation type="submission" date="2023-10" db="EMBL/GenBank/DDBJ databases">
        <authorList>
            <person name="Hackl T."/>
        </authorList>
    </citation>
    <scope>NUCLEOTIDE SEQUENCE</scope>
</reference>
<dbReference type="EMBL" id="CAUWAG010000012">
    <property type="protein sequence ID" value="CAJ2508474.1"/>
    <property type="molecule type" value="Genomic_DNA"/>
</dbReference>
<gene>
    <name evidence="1" type="ORF">KHLLAP_LOCUS8942</name>
</gene>
<proteinExistence type="predicted"/>
<comment type="caution">
    <text evidence="1">The sequence shown here is derived from an EMBL/GenBank/DDBJ whole genome shotgun (WGS) entry which is preliminary data.</text>
</comment>
<name>A0AAI8VP43_9PEZI</name>
<organism evidence="1 2">
    <name type="scientific">Anthostomella pinea</name>
    <dbReference type="NCBI Taxonomy" id="933095"/>
    <lineage>
        <taxon>Eukaryota</taxon>
        <taxon>Fungi</taxon>
        <taxon>Dikarya</taxon>
        <taxon>Ascomycota</taxon>
        <taxon>Pezizomycotina</taxon>
        <taxon>Sordariomycetes</taxon>
        <taxon>Xylariomycetidae</taxon>
        <taxon>Xylariales</taxon>
        <taxon>Xylariaceae</taxon>
        <taxon>Anthostomella</taxon>
    </lineage>
</organism>
<dbReference type="Gene3D" id="1.20.930.60">
    <property type="match status" value="1"/>
</dbReference>
<evidence type="ECO:0000313" key="1">
    <source>
        <dbReference type="EMBL" id="CAJ2508474.1"/>
    </source>
</evidence>